<accession>A0A451GHR7</accession>
<feature type="transmembrane region" description="Helical" evidence="1">
    <location>
        <begin position="20"/>
        <end position="38"/>
    </location>
</feature>
<dbReference type="EMBL" id="SBLC01000034">
    <property type="protein sequence ID" value="RWY38506.1"/>
    <property type="molecule type" value="Genomic_DNA"/>
</dbReference>
<protein>
    <submittedName>
        <fullName evidence="2">Uncharacterized protein</fullName>
    </submittedName>
</protein>
<dbReference type="OrthoDB" id="7778644at2"/>
<organism evidence="2 3">
    <name type="scientific">Falsigemmobacter intermedius</name>
    <dbReference type="NCBI Taxonomy" id="1553448"/>
    <lineage>
        <taxon>Bacteria</taxon>
        <taxon>Pseudomonadati</taxon>
        <taxon>Pseudomonadota</taxon>
        <taxon>Alphaproteobacteria</taxon>
        <taxon>Rhodobacterales</taxon>
        <taxon>Paracoccaceae</taxon>
        <taxon>Falsigemmobacter</taxon>
    </lineage>
</organism>
<feature type="transmembrane region" description="Helical" evidence="1">
    <location>
        <begin position="90"/>
        <end position="109"/>
    </location>
</feature>
<name>A0A451GHR7_9RHOB</name>
<proteinExistence type="predicted"/>
<dbReference type="AlphaFoldDB" id="A0A451GHR7"/>
<reference evidence="2 3" key="1">
    <citation type="journal article" date="2015" name="Int. J. Syst. Evol. Microbiol.">
        <title>Gemmobacter intermedius sp. nov., isolated from a white stork (Ciconia ciconia).</title>
        <authorList>
            <person name="Kampfer P."/>
            <person name="Jerzak L."/>
            <person name="Wilharm G."/>
            <person name="Golke J."/>
            <person name="Busse H.J."/>
            <person name="Glaeser S.P."/>
        </authorList>
    </citation>
    <scope>NUCLEOTIDE SEQUENCE [LARGE SCALE GENOMIC DNA]</scope>
    <source>
        <strain evidence="2 3">119/4</strain>
    </source>
</reference>
<comment type="caution">
    <text evidence="2">The sequence shown here is derived from an EMBL/GenBank/DDBJ whole genome shotgun (WGS) entry which is preliminary data.</text>
</comment>
<keyword evidence="1" id="KW-1133">Transmembrane helix</keyword>
<evidence type="ECO:0000313" key="2">
    <source>
        <dbReference type="EMBL" id="RWY38506.1"/>
    </source>
</evidence>
<dbReference type="Proteomes" id="UP000287168">
    <property type="component" value="Unassembled WGS sequence"/>
</dbReference>
<keyword evidence="1" id="KW-0812">Transmembrane</keyword>
<keyword evidence="1" id="KW-0472">Membrane</keyword>
<feature type="transmembrane region" description="Helical" evidence="1">
    <location>
        <begin position="58"/>
        <end position="78"/>
    </location>
</feature>
<dbReference type="RefSeq" id="WP_128490474.1">
    <property type="nucleotide sequence ID" value="NZ_JBHLXB010000068.1"/>
</dbReference>
<gene>
    <name evidence="2" type="ORF">EP867_15975</name>
</gene>
<sequence>MAQHGFVDGWKAKGVNILKFYSVYQSLTSLGFIFLLAYTERWQEANWPEGRVVYIHPWILFLAWALLGFTLIMGVAGRWAPGLSERSDRLLPYTSWALLVVAVLMAMFMPGPYGP</sequence>
<keyword evidence="3" id="KW-1185">Reference proteome</keyword>
<evidence type="ECO:0000313" key="3">
    <source>
        <dbReference type="Proteomes" id="UP000287168"/>
    </source>
</evidence>
<evidence type="ECO:0000256" key="1">
    <source>
        <dbReference type="SAM" id="Phobius"/>
    </source>
</evidence>